<reference evidence="1" key="1">
    <citation type="submission" date="2023-03" db="EMBL/GenBank/DDBJ databases">
        <title>Chromosome-level genomes of two armyworms, Mythimna separata and Mythimna loreyi, provide insights into the biosynthesis and reception of sex pheromones.</title>
        <authorList>
            <person name="Zhao H."/>
        </authorList>
    </citation>
    <scope>NUCLEOTIDE SEQUENCE</scope>
    <source>
        <strain evidence="1">BeijingLab</strain>
    </source>
</reference>
<evidence type="ECO:0000313" key="1">
    <source>
        <dbReference type="EMBL" id="KAJ8733503.1"/>
    </source>
</evidence>
<gene>
    <name evidence="1" type="ORF">PYW08_001801</name>
</gene>
<evidence type="ECO:0000313" key="2">
    <source>
        <dbReference type="Proteomes" id="UP001231649"/>
    </source>
</evidence>
<keyword evidence="2" id="KW-1185">Reference proteome</keyword>
<dbReference type="EMBL" id="CM056787">
    <property type="protein sequence ID" value="KAJ8733503.1"/>
    <property type="molecule type" value="Genomic_DNA"/>
</dbReference>
<name>A0ACC2R575_9NEOP</name>
<sequence>MASFTFVLLAVSLLTICSAAPQEPKYGITLPEECKGKGFCSIKPKGYDEIEARIKELLPANLIELGSRTGFNPIPPQPEDDDNCPSEVTVESVYAYEDPLDKRVDIIVQSGLFPQQLAKVNCKYSQSQIENLKNRKSDCFRNLGLSAFVNFSCQESMAMRTLVIYDLKEDRLKTKNYPIPVCCSCRIS</sequence>
<comment type="caution">
    <text evidence="1">The sequence shown here is derived from an EMBL/GenBank/DDBJ whole genome shotgun (WGS) entry which is preliminary data.</text>
</comment>
<protein>
    <submittedName>
        <fullName evidence="1">Uncharacterized protein</fullName>
    </submittedName>
</protein>
<proteinExistence type="predicted"/>
<accession>A0ACC2R575</accession>
<dbReference type="Proteomes" id="UP001231649">
    <property type="component" value="Chromosome 11"/>
</dbReference>
<organism evidence="1 2">
    <name type="scientific">Mythimna loreyi</name>
    <dbReference type="NCBI Taxonomy" id="667449"/>
    <lineage>
        <taxon>Eukaryota</taxon>
        <taxon>Metazoa</taxon>
        <taxon>Ecdysozoa</taxon>
        <taxon>Arthropoda</taxon>
        <taxon>Hexapoda</taxon>
        <taxon>Insecta</taxon>
        <taxon>Pterygota</taxon>
        <taxon>Neoptera</taxon>
        <taxon>Endopterygota</taxon>
        <taxon>Lepidoptera</taxon>
        <taxon>Glossata</taxon>
        <taxon>Ditrysia</taxon>
        <taxon>Noctuoidea</taxon>
        <taxon>Noctuidae</taxon>
        <taxon>Noctuinae</taxon>
        <taxon>Hadenini</taxon>
        <taxon>Mythimna</taxon>
    </lineage>
</organism>